<accession>A0ABW3MH87</accession>
<evidence type="ECO:0000313" key="3">
    <source>
        <dbReference type="Proteomes" id="UP001597045"/>
    </source>
</evidence>
<feature type="transmembrane region" description="Helical" evidence="1">
    <location>
        <begin position="6"/>
        <end position="23"/>
    </location>
</feature>
<organism evidence="2 3">
    <name type="scientific">Kibdelosporangium lantanae</name>
    <dbReference type="NCBI Taxonomy" id="1497396"/>
    <lineage>
        <taxon>Bacteria</taxon>
        <taxon>Bacillati</taxon>
        <taxon>Actinomycetota</taxon>
        <taxon>Actinomycetes</taxon>
        <taxon>Pseudonocardiales</taxon>
        <taxon>Pseudonocardiaceae</taxon>
        <taxon>Kibdelosporangium</taxon>
    </lineage>
</organism>
<keyword evidence="1" id="KW-0812">Transmembrane</keyword>
<evidence type="ECO:0000256" key="1">
    <source>
        <dbReference type="SAM" id="Phobius"/>
    </source>
</evidence>
<dbReference type="EMBL" id="JBHTIS010002197">
    <property type="protein sequence ID" value="MFD1049468.1"/>
    <property type="molecule type" value="Genomic_DNA"/>
</dbReference>
<keyword evidence="3" id="KW-1185">Reference proteome</keyword>
<comment type="caution">
    <text evidence="2">The sequence shown here is derived from an EMBL/GenBank/DDBJ whole genome shotgun (WGS) entry which is preliminary data.</text>
</comment>
<feature type="transmembrane region" description="Helical" evidence="1">
    <location>
        <begin position="51"/>
        <end position="70"/>
    </location>
</feature>
<dbReference type="Proteomes" id="UP001597045">
    <property type="component" value="Unassembled WGS sequence"/>
</dbReference>
<proteinExistence type="predicted"/>
<keyword evidence="1" id="KW-1133">Transmembrane helix</keyword>
<gene>
    <name evidence="2" type="ORF">ACFQ1S_30010</name>
</gene>
<sequence>MNWDLIWGLFLFVATSGFVVLELRGATEPGGTLSEALRRWLGINPPADRRWVFGGLFIALLAWFGVHILTPWL</sequence>
<name>A0ABW3MH87_9PSEU</name>
<evidence type="ECO:0000313" key="2">
    <source>
        <dbReference type="EMBL" id="MFD1049468.1"/>
    </source>
</evidence>
<reference evidence="3" key="1">
    <citation type="journal article" date="2019" name="Int. J. Syst. Evol. Microbiol.">
        <title>The Global Catalogue of Microorganisms (GCM) 10K type strain sequencing project: providing services to taxonomists for standard genome sequencing and annotation.</title>
        <authorList>
            <consortium name="The Broad Institute Genomics Platform"/>
            <consortium name="The Broad Institute Genome Sequencing Center for Infectious Disease"/>
            <person name="Wu L."/>
            <person name="Ma J."/>
        </authorList>
    </citation>
    <scope>NUCLEOTIDE SEQUENCE [LARGE SCALE GENOMIC DNA]</scope>
    <source>
        <strain evidence="3">JCM 31486</strain>
    </source>
</reference>
<protein>
    <submittedName>
        <fullName evidence="2">Uncharacterized protein</fullName>
    </submittedName>
</protein>
<keyword evidence="1" id="KW-0472">Membrane</keyword>